<keyword evidence="3" id="KW-0804">Transcription</keyword>
<dbReference type="SMART" id="SM00418">
    <property type="entry name" value="HTH_ARSR"/>
    <property type="match status" value="1"/>
</dbReference>
<dbReference type="InterPro" id="IPR011991">
    <property type="entry name" value="ArsR-like_HTH"/>
</dbReference>
<sequence>MKNTERILKALANRRRLAIVRYLRDRREASVGEIAEAIRLSFRATSKHLIILLAVDILEKDQRSLQMYYRLSDDRPKLATQIITMV</sequence>
<protein>
    <recommendedName>
        <fullName evidence="4">HTH arsR-type domain-containing protein</fullName>
    </recommendedName>
</protein>
<evidence type="ECO:0000259" key="4">
    <source>
        <dbReference type="PROSITE" id="PS50987"/>
    </source>
</evidence>
<dbReference type="PANTHER" id="PTHR33154:SF33">
    <property type="entry name" value="TRANSCRIPTIONAL REPRESSOR SDPR"/>
    <property type="match status" value="1"/>
</dbReference>
<gene>
    <name evidence="5" type="ORF">A3B10_03575</name>
</gene>
<dbReference type="PANTHER" id="PTHR33154">
    <property type="entry name" value="TRANSCRIPTIONAL REGULATOR, ARSR FAMILY"/>
    <property type="match status" value="1"/>
</dbReference>
<dbReference type="Pfam" id="PF12840">
    <property type="entry name" value="HTH_20"/>
    <property type="match status" value="1"/>
</dbReference>
<dbReference type="GO" id="GO:0003677">
    <property type="term" value="F:DNA binding"/>
    <property type="evidence" value="ECO:0007669"/>
    <property type="project" value="UniProtKB-KW"/>
</dbReference>
<dbReference type="SUPFAM" id="SSF46785">
    <property type="entry name" value="Winged helix' DNA-binding domain"/>
    <property type="match status" value="1"/>
</dbReference>
<dbReference type="NCBIfam" id="NF033788">
    <property type="entry name" value="HTH_metalloreg"/>
    <property type="match status" value="1"/>
</dbReference>
<proteinExistence type="predicted"/>
<accession>A0A1F5PY55</accession>
<dbReference type="InterPro" id="IPR036390">
    <property type="entry name" value="WH_DNA-bd_sf"/>
</dbReference>
<organism evidence="5 6">
    <name type="scientific">Candidatus Doudnabacteria bacterium RIFCSPLOWO2_01_FULL_44_21</name>
    <dbReference type="NCBI Taxonomy" id="1817841"/>
    <lineage>
        <taxon>Bacteria</taxon>
        <taxon>Candidatus Doudnaibacteriota</taxon>
    </lineage>
</organism>
<feature type="domain" description="HTH arsR-type" evidence="4">
    <location>
        <begin position="1"/>
        <end position="86"/>
    </location>
</feature>
<dbReference type="Proteomes" id="UP000177281">
    <property type="component" value="Unassembled WGS sequence"/>
</dbReference>
<dbReference type="CDD" id="cd00090">
    <property type="entry name" value="HTH_ARSR"/>
    <property type="match status" value="1"/>
</dbReference>
<dbReference type="PROSITE" id="PS50987">
    <property type="entry name" value="HTH_ARSR_2"/>
    <property type="match status" value="1"/>
</dbReference>
<reference evidence="5 6" key="1">
    <citation type="journal article" date="2016" name="Nat. Commun.">
        <title>Thousands of microbial genomes shed light on interconnected biogeochemical processes in an aquifer system.</title>
        <authorList>
            <person name="Anantharaman K."/>
            <person name="Brown C.T."/>
            <person name="Hug L.A."/>
            <person name="Sharon I."/>
            <person name="Castelle C.J."/>
            <person name="Probst A.J."/>
            <person name="Thomas B.C."/>
            <person name="Singh A."/>
            <person name="Wilkins M.J."/>
            <person name="Karaoz U."/>
            <person name="Brodie E.L."/>
            <person name="Williams K.H."/>
            <person name="Hubbard S.S."/>
            <person name="Banfield J.F."/>
        </authorList>
    </citation>
    <scope>NUCLEOTIDE SEQUENCE [LARGE SCALE GENOMIC DNA]</scope>
</reference>
<name>A0A1F5PY55_9BACT</name>
<evidence type="ECO:0000256" key="1">
    <source>
        <dbReference type="ARBA" id="ARBA00023015"/>
    </source>
</evidence>
<dbReference type="EMBL" id="MFFB01000007">
    <property type="protein sequence ID" value="OGE94843.1"/>
    <property type="molecule type" value="Genomic_DNA"/>
</dbReference>
<comment type="caution">
    <text evidence="5">The sequence shown here is derived from an EMBL/GenBank/DDBJ whole genome shotgun (WGS) entry which is preliminary data.</text>
</comment>
<keyword evidence="1" id="KW-0805">Transcription regulation</keyword>
<dbReference type="Gene3D" id="1.10.10.10">
    <property type="entry name" value="Winged helix-like DNA-binding domain superfamily/Winged helix DNA-binding domain"/>
    <property type="match status" value="1"/>
</dbReference>
<evidence type="ECO:0000256" key="3">
    <source>
        <dbReference type="ARBA" id="ARBA00023163"/>
    </source>
</evidence>
<dbReference type="InterPro" id="IPR051081">
    <property type="entry name" value="HTH_MetalResp_TranReg"/>
</dbReference>
<dbReference type="InterPro" id="IPR001845">
    <property type="entry name" value="HTH_ArsR_DNA-bd_dom"/>
</dbReference>
<dbReference type="GO" id="GO:0003700">
    <property type="term" value="F:DNA-binding transcription factor activity"/>
    <property type="evidence" value="ECO:0007669"/>
    <property type="project" value="InterPro"/>
</dbReference>
<dbReference type="AlphaFoldDB" id="A0A1F5PY55"/>
<evidence type="ECO:0000313" key="5">
    <source>
        <dbReference type="EMBL" id="OGE94843.1"/>
    </source>
</evidence>
<dbReference type="STRING" id="1817841.A3B10_03575"/>
<evidence type="ECO:0000313" key="6">
    <source>
        <dbReference type="Proteomes" id="UP000177281"/>
    </source>
</evidence>
<dbReference type="InterPro" id="IPR036388">
    <property type="entry name" value="WH-like_DNA-bd_sf"/>
</dbReference>
<keyword evidence="2" id="KW-0238">DNA-binding</keyword>
<evidence type="ECO:0000256" key="2">
    <source>
        <dbReference type="ARBA" id="ARBA00023125"/>
    </source>
</evidence>
<dbReference type="PRINTS" id="PR00778">
    <property type="entry name" value="HTHARSR"/>
</dbReference>